<proteinExistence type="predicted"/>
<evidence type="ECO:0000313" key="4">
    <source>
        <dbReference type="Proteomes" id="UP001500556"/>
    </source>
</evidence>
<comment type="caution">
    <text evidence="3">The sequence shown here is derived from an EMBL/GenBank/DDBJ whole genome shotgun (WGS) entry which is preliminary data.</text>
</comment>
<dbReference type="InterPro" id="IPR019920">
    <property type="entry name" value="F420-binding_dom_put"/>
</dbReference>
<evidence type="ECO:0000259" key="2">
    <source>
        <dbReference type="Pfam" id="PF01243"/>
    </source>
</evidence>
<dbReference type="InterPro" id="IPR011576">
    <property type="entry name" value="Pyridox_Oxase_N"/>
</dbReference>
<dbReference type="Proteomes" id="UP001500556">
    <property type="component" value="Unassembled WGS sequence"/>
</dbReference>
<protein>
    <submittedName>
        <fullName evidence="3">PPOX class F420-dependent oxidoreductase</fullName>
    </submittedName>
</protein>
<sequence>MPEPEPVTEPRFDPALLRLAASRNLAALAALKRGGRPQLSMVNYALAVERDTVTARISVVDGRAKVANLRRDPRASLLVTSPDGWSYAVLEGEAELSPVAKAQDDPTVEELVELYRTIRGEDHPDWDDYRRAMVADHRLVLKVHVHKVYGLAQ</sequence>
<feature type="domain" description="Pyridoxamine 5'-phosphate oxidase N-terminal" evidence="2">
    <location>
        <begin position="13"/>
        <end position="150"/>
    </location>
</feature>
<dbReference type="SUPFAM" id="SSF50475">
    <property type="entry name" value="FMN-binding split barrel"/>
    <property type="match status" value="1"/>
</dbReference>
<dbReference type="NCBIfam" id="TIGR03618">
    <property type="entry name" value="Rv1155_F420"/>
    <property type="match status" value="1"/>
</dbReference>
<dbReference type="Gene3D" id="2.30.110.10">
    <property type="entry name" value="Electron Transport, Fmn-binding Protein, Chain A"/>
    <property type="match status" value="1"/>
</dbReference>
<keyword evidence="1" id="KW-0560">Oxidoreductase</keyword>
<dbReference type="EMBL" id="BAABLO010000004">
    <property type="protein sequence ID" value="GAA4720074.1"/>
    <property type="molecule type" value="Genomic_DNA"/>
</dbReference>
<dbReference type="PANTHER" id="PTHR35176:SF2">
    <property type="entry name" value="F420H(2)-DEPENDENT REDUCTASE RV1155"/>
    <property type="match status" value="1"/>
</dbReference>
<gene>
    <name evidence="3" type="ORF">GCM10025782_16890</name>
</gene>
<reference evidence="4" key="1">
    <citation type="journal article" date="2019" name="Int. J. Syst. Evol. Microbiol.">
        <title>The Global Catalogue of Microorganisms (GCM) 10K type strain sequencing project: providing services to taxonomists for standard genome sequencing and annotation.</title>
        <authorList>
            <consortium name="The Broad Institute Genomics Platform"/>
            <consortium name="The Broad Institute Genome Sequencing Center for Infectious Disease"/>
            <person name="Wu L."/>
            <person name="Ma J."/>
        </authorList>
    </citation>
    <scope>NUCLEOTIDE SEQUENCE [LARGE SCALE GENOMIC DNA]</scope>
    <source>
        <strain evidence="4">JCM 18961</strain>
    </source>
</reference>
<evidence type="ECO:0000256" key="1">
    <source>
        <dbReference type="ARBA" id="ARBA00023002"/>
    </source>
</evidence>
<dbReference type="InterPro" id="IPR052019">
    <property type="entry name" value="F420H2_bilvrd_red/Heme_oxyg"/>
</dbReference>
<dbReference type="InterPro" id="IPR012349">
    <property type="entry name" value="Split_barrel_FMN-bd"/>
</dbReference>
<keyword evidence="4" id="KW-1185">Reference proteome</keyword>
<accession>A0ABP8Y341</accession>
<name>A0ABP8Y341_9MICO</name>
<dbReference type="Pfam" id="PF01243">
    <property type="entry name" value="PNPOx_N"/>
    <property type="match status" value="1"/>
</dbReference>
<organism evidence="3 4">
    <name type="scientific">Pedococcus ginsenosidimutans</name>
    <dbReference type="NCBI Taxonomy" id="490570"/>
    <lineage>
        <taxon>Bacteria</taxon>
        <taxon>Bacillati</taxon>
        <taxon>Actinomycetota</taxon>
        <taxon>Actinomycetes</taxon>
        <taxon>Micrococcales</taxon>
        <taxon>Intrasporangiaceae</taxon>
        <taxon>Pedococcus</taxon>
    </lineage>
</organism>
<dbReference type="PANTHER" id="PTHR35176">
    <property type="entry name" value="HEME OXYGENASE HI_0854-RELATED"/>
    <property type="match status" value="1"/>
</dbReference>
<evidence type="ECO:0000313" key="3">
    <source>
        <dbReference type="EMBL" id="GAA4720074.1"/>
    </source>
</evidence>
<dbReference type="RefSeq" id="WP_345502468.1">
    <property type="nucleotide sequence ID" value="NZ_BAABLO010000004.1"/>
</dbReference>